<name>A0ABN9WJI0_9DINO</name>
<evidence type="ECO:0000313" key="1">
    <source>
        <dbReference type="EMBL" id="CAK0886680.1"/>
    </source>
</evidence>
<dbReference type="Proteomes" id="UP001189429">
    <property type="component" value="Unassembled WGS sequence"/>
</dbReference>
<protein>
    <recommendedName>
        <fullName evidence="3">Secreted protein</fullName>
    </recommendedName>
</protein>
<accession>A0ABN9WJI0</accession>
<comment type="caution">
    <text evidence="1">The sequence shown here is derived from an EMBL/GenBank/DDBJ whole genome shotgun (WGS) entry which is preliminary data.</text>
</comment>
<dbReference type="EMBL" id="CAUYUJ010018837">
    <property type="protein sequence ID" value="CAK0886680.1"/>
    <property type="molecule type" value="Genomic_DNA"/>
</dbReference>
<sequence>MCLLRSALAARNSTSSASQTTTWVARIGTTRTSTTPPLFRLVVAQLVCSLWTTPRATCQRCTATWSRKYCSSPAGHNLVTLQDLAIDSQSTVLETAATDAAATGLDTNVFLVNG</sequence>
<evidence type="ECO:0000313" key="2">
    <source>
        <dbReference type="Proteomes" id="UP001189429"/>
    </source>
</evidence>
<gene>
    <name evidence="1" type="ORF">PCOR1329_LOCUS67971</name>
</gene>
<organism evidence="1 2">
    <name type="scientific">Prorocentrum cordatum</name>
    <dbReference type="NCBI Taxonomy" id="2364126"/>
    <lineage>
        <taxon>Eukaryota</taxon>
        <taxon>Sar</taxon>
        <taxon>Alveolata</taxon>
        <taxon>Dinophyceae</taxon>
        <taxon>Prorocentrales</taxon>
        <taxon>Prorocentraceae</taxon>
        <taxon>Prorocentrum</taxon>
    </lineage>
</organism>
<keyword evidence="2" id="KW-1185">Reference proteome</keyword>
<proteinExistence type="predicted"/>
<evidence type="ECO:0008006" key="3">
    <source>
        <dbReference type="Google" id="ProtNLM"/>
    </source>
</evidence>
<reference evidence="1" key="1">
    <citation type="submission" date="2023-10" db="EMBL/GenBank/DDBJ databases">
        <authorList>
            <person name="Chen Y."/>
            <person name="Shah S."/>
            <person name="Dougan E. K."/>
            <person name="Thang M."/>
            <person name="Chan C."/>
        </authorList>
    </citation>
    <scope>NUCLEOTIDE SEQUENCE [LARGE SCALE GENOMIC DNA]</scope>
</reference>